<evidence type="ECO:0000256" key="1">
    <source>
        <dbReference type="ARBA" id="ARBA00022723"/>
    </source>
</evidence>
<dbReference type="Pfam" id="PF13445">
    <property type="entry name" value="zf-RING_UBOX"/>
    <property type="match status" value="1"/>
</dbReference>
<comment type="subcellular location">
    <subcellularLocation>
        <location evidence="6">Nucleus</location>
    </subcellularLocation>
</comment>
<keyword evidence="11" id="KW-1185">Reference proteome</keyword>
<dbReference type="SUPFAM" id="SSF57850">
    <property type="entry name" value="RING/U-box"/>
    <property type="match status" value="1"/>
</dbReference>
<dbReference type="GO" id="GO:0005634">
    <property type="term" value="C:nucleus"/>
    <property type="evidence" value="ECO:0007669"/>
    <property type="project" value="UniProtKB-SubCell"/>
</dbReference>
<keyword evidence="1" id="KW-0479">Metal-binding</keyword>
<proteinExistence type="predicted"/>
<dbReference type="InterPro" id="IPR017907">
    <property type="entry name" value="Znf_RING_CS"/>
</dbReference>
<evidence type="ECO:0000256" key="7">
    <source>
        <dbReference type="SAM" id="MobiDB-lite"/>
    </source>
</evidence>
<keyword evidence="2 5" id="KW-0863">Zinc-finger</keyword>
<evidence type="ECO:0000259" key="9">
    <source>
        <dbReference type="PROSITE" id="PS51037"/>
    </source>
</evidence>
<dbReference type="GO" id="GO:0008270">
    <property type="term" value="F:zinc ion binding"/>
    <property type="evidence" value="ECO:0007669"/>
    <property type="project" value="UniProtKB-KW"/>
</dbReference>
<gene>
    <name evidence="10" type="ORF">B0J11DRAFT_524291</name>
</gene>
<dbReference type="Gene3D" id="2.60.40.1970">
    <property type="entry name" value="YEATS domain"/>
    <property type="match status" value="1"/>
</dbReference>
<evidence type="ECO:0000313" key="10">
    <source>
        <dbReference type="EMBL" id="KAH7128157.1"/>
    </source>
</evidence>
<dbReference type="Gene3D" id="3.30.40.10">
    <property type="entry name" value="Zinc/RING finger domain, C3HC4 (zinc finger)"/>
    <property type="match status" value="1"/>
</dbReference>
<dbReference type="InterPro" id="IPR013083">
    <property type="entry name" value="Znf_RING/FYVE/PHD"/>
</dbReference>
<name>A0A9P9E029_9PLEO</name>
<feature type="region of interest" description="Disordered" evidence="7">
    <location>
        <begin position="266"/>
        <end position="324"/>
    </location>
</feature>
<evidence type="ECO:0000256" key="2">
    <source>
        <dbReference type="ARBA" id="ARBA00022771"/>
    </source>
</evidence>
<protein>
    <recommendedName>
        <fullName evidence="12">RING-type domain-containing protein</fullName>
    </recommendedName>
</protein>
<accession>A0A9P9E029</accession>
<dbReference type="InterPro" id="IPR055129">
    <property type="entry name" value="YEATS_dom"/>
</dbReference>
<evidence type="ECO:0000259" key="8">
    <source>
        <dbReference type="PROSITE" id="PS50089"/>
    </source>
</evidence>
<dbReference type="CDD" id="cd16449">
    <property type="entry name" value="RING-HC"/>
    <property type="match status" value="1"/>
</dbReference>
<dbReference type="PROSITE" id="PS00518">
    <property type="entry name" value="ZF_RING_1"/>
    <property type="match status" value="1"/>
</dbReference>
<feature type="domain" description="YEATS" evidence="9">
    <location>
        <begin position="127"/>
        <end position="324"/>
    </location>
</feature>
<feature type="domain" description="RING-type" evidence="8">
    <location>
        <begin position="22"/>
        <end position="88"/>
    </location>
</feature>
<reference evidence="10" key="1">
    <citation type="journal article" date="2021" name="Nat. Commun.">
        <title>Genetic determinants of endophytism in the Arabidopsis root mycobiome.</title>
        <authorList>
            <person name="Mesny F."/>
            <person name="Miyauchi S."/>
            <person name="Thiergart T."/>
            <person name="Pickel B."/>
            <person name="Atanasova L."/>
            <person name="Karlsson M."/>
            <person name="Huettel B."/>
            <person name="Barry K.W."/>
            <person name="Haridas S."/>
            <person name="Chen C."/>
            <person name="Bauer D."/>
            <person name="Andreopoulos W."/>
            <person name="Pangilinan J."/>
            <person name="LaButti K."/>
            <person name="Riley R."/>
            <person name="Lipzen A."/>
            <person name="Clum A."/>
            <person name="Drula E."/>
            <person name="Henrissat B."/>
            <person name="Kohler A."/>
            <person name="Grigoriev I.V."/>
            <person name="Martin F.M."/>
            <person name="Hacquard S."/>
        </authorList>
    </citation>
    <scope>NUCLEOTIDE SEQUENCE</scope>
    <source>
        <strain evidence="10">MPI-CAGE-CH-0243</strain>
    </source>
</reference>
<dbReference type="Proteomes" id="UP000700596">
    <property type="component" value="Unassembled WGS sequence"/>
</dbReference>
<keyword evidence="4 6" id="KW-0539">Nucleus</keyword>
<sequence>MTTSSSLTSSSPPPQIAPDDLCPICHLLLFNPVRTSCNHLLCSSCMSRWASASQPQLTSSPISDFDPNYSLDDTDGFENLVANCPMCRTRTTGNRDEELSEALRERYASVWEERRVDEEARVAWNGHVVEGDEVIMLLLGNEHRSIREGALRSSDGRNWNKHHWCFFVRVSKEEIVSEVRVRLHRTFRDPNITLAAPPFEVSQRGWGMFNIEAWIVLKEPYRWVVEGNNDVELSNEMKLNWMLSFTGRGKQGRIRAKVRKVESTDVSGFAEMQLGEESEEGDGDYEYGGEEEESSSSSSEEEEEDGEEGRMSPVRWPHMERGDV</sequence>
<dbReference type="OrthoDB" id="1630758at2759"/>
<evidence type="ECO:0000313" key="11">
    <source>
        <dbReference type="Proteomes" id="UP000700596"/>
    </source>
</evidence>
<dbReference type="AlphaFoldDB" id="A0A9P9E029"/>
<evidence type="ECO:0000256" key="4">
    <source>
        <dbReference type="ARBA" id="ARBA00023242"/>
    </source>
</evidence>
<organism evidence="10 11">
    <name type="scientific">Dendryphion nanum</name>
    <dbReference type="NCBI Taxonomy" id="256645"/>
    <lineage>
        <taxon>Eukaryota</taxon>
        <taxon>Fungi</taxon>
        <taxon>Dikarya</taxon>
        <taxon>Ascomycota</taxon>
        <taxon>Pezizomycotina</taxon>
        <taxon>Dothideomycetes</taxon>
        <taxon>Pleosporomycetidae</taxon>
        <taxon>Pleosporales</taxon>
        <taxon>Torulaceae</taxon>
        <taxon>Dendryphion</taxon>
    </lineage>
</organism>
<evidence type="ECO:0000256" key="6">
    <source>
        <dbReference type="PROSITE-ProRule" id="PRU00376"/>
    </source>
</evidence>
<dbReference type="InterPro" id="IPR038704">
    <property type="entry name" value="YEAST_sf"/>
</dbReference>
<dbReference type="EMBL" id="JAGMWT010000005">
    <property type="protein sequence ID" value="KAH7128157.1"/>
    <property type="molecule type" value="Genomic_DNA"/>
</dbReference>
<dbReference type="InterPro" id="IPR027370">
    <property type="entry name" value="Znf-RING_euk"/>
</dbReference>
<dbReference type="InterPro" id="IPR001841">
    <property type="entry name" value="Znf_RING"/>
</dbReference>
<evidence type="ECO:0008006" key="12">
    <source>
        <dbReference type="Google" id="ProtNLM"/>
    </source>
</evidence>
<comment type="caution">
    <text evidence="10">The sequence shown here is derived from an EMBL/GenBank/DDBJ whole genome shotgun (WGS) entry which is preliminary data.</text>
</comment>
<feature type="compositionally biased region" description="Acidic residues" evidence="7">
    <location>
        <begin position="274"/>
        <end position="307"/>
    </location>
</feature>
<dbReference type="PROSITE" id="PS51037">
    <property type="entry name" value="YEATS"/>
    <property type="match status" value="1"/>
</dbReference>
<keyword evidence="3" id="KW-0862">Zinc</keyword>
<evidence type="ECO:0000256" key="5">
    <source>
        <dbReference type="PROSITE-ProRule" id="PRU00175"/>
    </source>
</evidence>
<dbReference type="Pfam" id="PF03366">
    <property type="entry name" value="YEATS"/>
    <property type="match status" value="1"/>
</dbReference>
<dbReference type="PROSITE" id="PS50089">
    <property type="entry name" value="ZF_RING_2"/>
    <property type="match status" value="1"/>
</dbReference>
<evidence type="ECO:0000256" key="3">
    <source>
        <dbReference type="ARBA" id="ARBA00022833"/>
    </source>
</evidence>
<dbReference type="SMART" id="SM00184">
    <property type="entry name" value="RING"/>
    <property type="match status" value="1"/>
</dbReference>